<evidence type="ECO:0008006" key="4">
    <source>
        <dbReference type="Google" id="ProtNLM"/>
    </source>
</evidence>
<keyword evidence="3" id="KW-1185">Reference proteome</keyword>
<feature type="chain" id="PRO_5039422335" description="Peptidase inhibitor family I36 protein" evidence="1">
    <location>
        <begin position="30"/>
        <end position="128"/>
    </location>
</feature>
<evidence type="ECO:0000313" key="3">
    <source>
        <dbReference type="Proteomes" id="UP000323380"/>
    </source>
</evidence>
<evidence type="ECO:0000313" key="2">
    <source>
        <dbReference type="EMBL" id="TYB48155.1"/>
    </source>
</evidence>
<name>A0A5D0NUT5_9ACTN</name>
<reference evidence="2 3" key="1">
    <citation type="submission" date="2019-08" db="EMBL/GenBank/DDBJ databases">
        <title>Actinomadura sp. nov. CYP1-5 isolated from mountain soil.</title>
        <authorList>
            <person name="Songsumanus A."/>
            <person name="Kuncharoen N."/>
            <person name="Kudo T."/>
            <person name="Yuki M."/>
            <person name="Igarashi Y."/>
            <person name="Tanasupawat S."/>
        </authorList>
    </citation>
    <scope>NUCLEOTIDE SEQUENCE [LARGE SCALE GENOMIC DNA]</scope>
    <source>
        <strain evidence="2 3">JCM 14158</strain>
    </source>
</reference>
<gene>
    <name evidence="2" type="ORF">FXF69_02735</name>
</gene>
<dbReference type="STRING" id="1220554.GCA_001552135_04259"/>
<comment type="caution">
    <text evidence="2">The sequence shown here is derived from an EMBL/GenBank/DDBJ whole genome shotgun (WGS) entry which is preliminary data.</text>
</comment>
<dbReference type="Proteomes" id="UP000323380">
    <property type="component" value="Unassembled WGS sequence"/>
</dbReference>
<keyword evidence="1" id="KW-0732">Signal</keyword>
<proteinExistence type="predicted"/>
<protein>
    <recommendedName>
        <fullName evidence="4">Peptidase inhibitor family I36 protein</fullName>
    </recommendedName>
</protein>
<sequence>MTTFDYRRWSGTRAAVLAACAVIGTAAMATISAPDAPAGKRGRHGCAHGHVCVYAGSGWNEARLAVPGSSRVVGLRAYLGKHRVFNNTDRAAVRFCTGHDAQGCGAPLGPGRWTDREFTPVDSLVIQG</sequence>
<feature type="signal peptide" evidence="1">
    <location>
        <begin position="1"/>
        <end position="29"/>
    </location>
</feature>
<dbReference type="AlphaFoldDB" id="A0A5D0NUT5"/>
<evidence type="ECO:0000256" key="1">
    <source>
        <dbReference type="SAM" id="SignalP"/>
    </source>
</evidence>
<organism evidence="2 3">
    <name type="scientific">Actinomadura chibensis</name>
    <dbReference type="NCBI Taxonomy" id="392828"/>
    <lineage>
        <taxon>Bacteria</taxon>
        <taxon>Bacillati</taxon>
        <taxon>Actinomycetota</taxon>
        <taxon>Actinomycetes</taxon>
        <taxon>Streptosporangiales</taxon>
        <taxon>Thermomonosporaceae</taxon>
        <taxon>Actinomadura</taxon>
    </lineage>
</organism>
<accession>A0A5D0NUT5</accession>
<dbReference type="EMBL" id="VSFG01000001">
    <property type="protein sequence ID" value="TYB48155.1"/>
    <property type="molecule type" value="Genomic_DNA"/>
</dbReference>
<dbReference type="RefSeq" id="WP_067893799.1">
    <property type="nucleotide sequence ID" value="NZ_VSFG01000001.1"/>
</dbReference>